<dbReference type="EMBL" id="BAABME010002109">
    <property type="protein sequence ID" value="GAA0153070.1"/>
    <property type="molecule type" value="Genomic_DNA"/>
</dbReference>
<feature type="domain" description="Retrovirus-related Pol polyprotein from transposon TNT 1-94-like beta-barrel" evidence="1">
    <location>
        <begin position="56"/>
        <end position="131"/>
    </location>
</feature>
<evidence type="ECO:0000313" key="2">
    <source>
        <dbReference type="EMBL" id="GAA0153070.1"/>
    </source>
</evidence>
<keyword evidence="3" id="KW-1185">Reference proteome</keyword>
<name>A0AAV3PMY6_LITER</name>
<organism evidence="2 3">
    <name type="scientific">Lithospermum erythrorhizon</name>
    <name type="common">Purple gromwell</name>
    <name type="synonym">Lithospermum officinale var. erythrorhizon</name>
    <dbReference type="NCBI Taxonomy" id="34254"/>
    <lineage>
        <taxon>Eukaryota</taxon>
        <taxon>Viridiplantae</taxon>
        <taxon>Streptophyta</taxon>
        <taxon>Embryophyta</taxon>
        <taxon>Tracheophyta</taxon>
        <taxon>Spermatophyta</taxon>
        <taxon>Magnoliopsida</taxon>
        <taxon>eudicotyledons</taxon>
        <taxon>Gunneridae</taxon>
        <taxon>Pentapetalae</taxon>
        <taxon>asterids</taxon>
        <taxon>lamiids</taxon>
        <taxon>Boraginales</taxon>
        <taxon>Boraginaceae</taxon>
        <taxon>Boraginoideae</taxon>
        <taxon>Lithospermeae</taxon>
        <taxon>Lithospermum</taxon>
    </lineage>
</organism>
<evidence type="ECO:0000259" key="1">
    <source>
        <dbReference type="Pfam" id="PF22936"/>
    </source>
</evidence>
<dbReference type="Pfam" id="PF22936">
    <property type="entry name" value="Pol_BBD"/>
    <property type="match status" value="1"/>
</dbReference>
<reference evidence="2 3" key="1">
    <citation type="submission" date="2024-01" db="EMBL/GenBank/DDBJ databases">
        <title>The complete chloroplast genome sequence of Lithospermum erythrorhizon: insights into the phylogenetic relationship among Boraginaceae species and the maternal lineages of purple gromwells.</title>
        <authorList>
            <person name="Okada T."/>
            <person name="Watanabe K."/>
        </authorList>
    </citation>
    <scope>NUCLEOTIDE SEQUENCE [LARGE SCALE GENOMIC DNA]</scope>
</reference>
<accession>A0AAV3PMY6</accession>
<gene>
    <name evidence="2" type="ORF">LIER_11393</name>
</gene>
<proteinExistence type="predicted"/>
<evidence type="ECO:0000313" key="3">
    <source>
        <dbReference type="Proteomes" id="UP001454036"/>
    </source>
</evidence>
<dbReference type="AlphaFoldDB" id="A0AAV3PMY6"/>
<dbReference type="Proteomes" id="UP001454036">
    <property type="component" value="Unassembled WGS sequence"/>
</dbReference>
<sequence length="194" mass="21518">MKERLDPPCGYPERTLPTNNLGLGDEGVVGNAIIAEEGDTLRHTATNFMATTWEGWYFDSGCSKHMTGNKSHLSNLEEIRGECVTFGGGEKGKITGKGCLNVKGLPKLRNVLLVDGLTVNLISISQLSDEGMNVVFTKDMCIASNVQGEQIMKGSRSIDNYYLWTSIKSMSCIVDDEVELWHKRLEHTNYKNIQ</sequence>
<comment type="caution">
    <text evidence="2">The sequence shown here is derived from an EMBL/GenBank/DDBJ whole genome shotgun (WGS) entry which is preliminary data.</text>
</comment>
<protein>
    <recommendedName>
        <fullName evidence="1">Retrovirus-related Pol polyprotein from transposon TNT 1-94-like beta-barrel domain-containing protein</fullName>
    </recommendedName>
</protein>
<dbReference type="InterPro" id="IPR054722">
    <property type="entry name" value="PolX-like_BBD"/>
</dbReference>